<evidence type="ECO:0000313" key="7">
    <source>
        <dbReference type="EMBL" id="KZT58145.1"/>
    </source>
</evidence>
<dbReference type="UniPathway" id="UPA00850"/>
<dbReference type="FunCoup" id="A0A165GJE4">
    <property type="interactions" value="182"/>
</dbReference>
<evidence type="ECO:0000256" key="1">
    <source>
        <dbReference type="ARBA" id="ARBA00008276"/>
    </source>
</evidence>
<dbReference type="InterPro" id="IPR036615">
    <property type="entry name" value="Mur_ligase_C_dom_sf"/>
</dbReference>
<dbReference type="InterPro" id="IPR036565">
    <property type="entry name" value="Mur-like_cat_sf"/>
</dbReference>
<dbReference type="PANTHER" id="PTHR11136:SF0">
    <property type="entry name" value="DIHYDROFOLATE SYNTHETASE-RELATED"/>
    <property type="match status" value="1"/>
</dbReference>
<reference evidence="7 8" key="1">
    <citation type="journal article" date="2016" name="Mol. Biol. Evol.">
        <title>Comparative Genomics of Early-Diverging Mushroom-Forming Fungi Provides Insights into the Origins of Lignocellulose Decay Capabilities.</title>
        <authorList>
            <person name="Nagy L.G."/>
            <person name="Riley R."/>
            <person name="Tritt A."/>
            <person name="Adam C."/>
            <person name="Daum C."/>
            <person name="Floudas D."/>
            <person name="Sun H."/>
            <person name="Yadav J.S."/>
            <person name="Pangilinan J."/>
            <person name="Larsson K.H."/>
            <person name="Matsuura K."/>
            <person name="Barry K."/>
            <person name="Labutti K."/>
            <person name="Kuo R."/>
            <person name="Ohm R.A."/>
            <person name="Bhattacharya S.S."/>
            <person name="Shirouzu T."/>
            <person name="Yoshinaga Y."/>
            <person name="Martin F.M."/>
            <person name="Grigoriev I.V."/>
            <person name="Hibbett D.S."/>
        </authorList>
    </citation>
    <scope>NUCLEOTIDE SEQUENCE [LARGE SCALE GENOMIC DNA]</scope>
    <source>
        <strain evidence="7 8">HHB12733</strain>
    </source>
</reference>
<accession>A0A165GJE4</accession>
<dbReference type="GO" id="GO:0004326">
    <property type="term" value="F:tetrahydrofolylpolyglutamate synthase activity"/>
    <property type="evidence" value="ECO:0007669"/>
    <property type="project" value="InterPro"/>
</dbReference>
<dbReference type="GO" id="GO:0005524">
    <property type="term" value="F:ATP binding"/>
    <property type="evidence" value="ECO:0007669"/>
    <property type="project" value="UniProtKB-KW"/>
</dbReference>
<dbReference type="PROSITE" id="PS01011">
    <property type="entry name" value="FOLYLPOLYGLU_SYNT_1"/>
    <property type="match status" value="1"/>
</dbReference>
<keyword evidence="2 7" id="KW-0436">Ligase</keyword>
<comment type="similarity">
    <text evidence="1">Belongs to the folylpolyglutamate synthase family.</text>
</comment>
<keyword evidence="6" id="KW-0460">Magnesium</keyword>
<dbReference type="Gene3D" id="3.90.190.20">
    <property type="entry name" value="Mur ligase, C-terminal domain"/>
    <property type="match status" value="1"/>
</dbReference>
<dbReference type="SUPFAM" id="SSF53623">
    <property type="entry name" value="MurD-like peptide ligases, catalytic domain"/>
    <property type="match status" value="1"/>
</dbReference>
<protein>
    <submittedName>
        <fullName evidence="7">Mur ligase</fullName>
    </submittedName>
</protein>
<proteinExistence type="inferred from homology"/>
<sequence length="445" mass="48019">MSGSTINYSLDNIRRLLAILPTFTRPTVHIAGTNGKGSTTAIIESVLEAAKFRTGRFNSPHFVDPWDCISVDRLPVTREQYTSTRSRVESVDKSHDVAASHFEILTATALMIFEDENVDIAILECGMGGKSDATNAIPDAAVLVSALTSVDLDHQAFLGDTVAEIGAHKAHIARRGRPFVLGPQKHPTVGPAVAEVVKKLGATLVAAHLAKARPWQDEFDGMNPPSRLSLLDGRKEPPGTPIIFESDHPIRTVLNLQGAHQLENLSTALTVIDVMRQHAPFSRITDEQICEGVRSARWPGRLSWTNVDIPEGSIPVLMDAAHNSAGAAALRTYLDSLWAGPRTFIISLSHSPPKTPLSTLSPLLRLGDRVAVVQFSPVHGMPWVKPSSSDDVSAAAEALVGGNGEVIQADTIRDALVWAAEKDTLLTVAGSIYLLGDFERFRRAV</sequence>
<evidence type="ECO:0000256" key="6">
    <source>
        <dbReference type="ARBA" id="ARBA00022842"/>
    </source>
</evidence>
<dbReference type="InterPro" id="IPR001645">
    <property type="entry name" value="Folylpolyglutamate_synth"/>
</dbReference>
<gene>
    <name evidence="7" type="ORF">CALCODRAFT_468749</name>
</gene>
<name>A0A165GJE4_9BASI</name>
<evidence type="ECO:0000256" key="2">
    <source>
        <dbReference type="ARBA" id="ARBA00022598"/>
    </source>
</evidence>
<evidence type="ECO:0000256" key="5">
    <source>
        <dbReference type="ARBA" id="ARBA00022840"/>
    </source>
</evidence>
<keyword evidence="4" id="KW-0547">Nucleotide-binding</keyword>
<evidence type="ECO:0000256" key="4">
    <source>
        <dbReference type="ARBA" id="ARBA00022741"/>
    </source>
</evidence>
<dbReference type="SUPFAM" id="SSF53244">
    <property type="entry name" value="MurD-like peptide ligases, peptide-binding domain"/>
    <property type="match status" value="1"/>
</dbReference>
<keyword evidence="5" id="KW-0067">ATP-binding</keyword>
<evidence type="ECO:0000313" key="8">
    <source>
        <dbReference type="Proteomes" id="UP000076842"/>
    </source>
</evidence>
<evidence type="ECO:0000256" key="3">
    <source>
        <dbReference type="ARBA" id="ARBA00022723"/>
    </source>
</evidence>
<organism evidence="7 8">
    <name type="scientific">Calocera cornea HHB12733</name>
    <dbReference type="NCBI Taxonomy" id="1353952"/>
    <lineage>
        <taxon>Eukaryota</taxon>
        <taxon>Fungi</taxon>
        <taxon>Dikarya</taxon>
        <taxon>Basidiomycota</taxon>
        <taxon>Agaricomycotina</taxon>
        <taxon>Dacrymycetes</taxon>
        <taxon>Dacrymycetales</taxon>
        <taxon>Dacrymycetaceae</taxon>
        <taxon>Calocera</taxon>
    </lineage>
</organism>
<dbReference type="NCBIfam" id="TIGR01499">
    <property type="entry name" value="folC"/>
    <property type="match status" value="1"/>
</dbReference>
<dbReference type="PANTHER" id="PTHR11136">
    <property type="entry name" value="FOLYLPOLYGLUTAMATE SYNTHASE-RELATED"/>
    <property type="match status" value="1"/>
</dbReference>
<dbReference type="OrthoDB" id="5212574at2759"/>
<dbReference type="GO" id="GO:0005829">
    <property type="term" value="C:cytosol"/>
    <property type="evidence" value="ECO:0007669"/>
    <property type="project" value="TreeGrafter"/>
</dbReference>
<dbReference type="GO" id="GO:0005739">
    <property type="term" value="C:mitochondrion"/>
    <property type="evidence" value="ECO:0007669"/>
    <property type="project" value="TreeGrafter"/>
</dbReference>
<dbReference type="GO" id="GO:0046872">
    <property type="term" value="F:metal ion binding"/>
    <property type="evidence" value="ECO:0007669"/>
    <property type="project" value="UniProtKB-KW"/>
</dbReference>
<keyword evidence="8" id="KW-1185">Reference proteome</keyword>
<dbReference type="AlphaFoldDB" id="A0A165GJE4"/>
<keyword evidence="3" id="KW-0479">Metal-binding</keyword>
<dbReference type="Gene3D" id="3.40.1190.10">
    <property type="entry name" value="Mur-like, catalytic domain"/>
    <property type="match status" value="1"/>
</dbReference>
<dbReference type="InParanoid" id="A0A165GJE4"/>
<dbReference type="InterPro" id="IPR018109">
    <property type="entry name" value="Folylpolyglutamate_synth_CS"/>
</dbReference>
<dbReference type="Proteomes" id="UP000076842">
    <property type="component" value="Unassembled WGS sequence"/>
</dbReference>
<dbReference type="EMBL" id="KV423954">
    <property type="protein sequence ID" value="KZT58145.1"/>
    <property type="molecule type" value="Genomic_DNA"/>
</dbReference>
<dbReference type="GO" id="GO:0008841">
    <property type="term" value="F:dihydrofolate synthase activity"/>
    <property type="evidence" value="ECO:0007669"/>
    <property type="project" value="TreeGrafter"/>
</dbReference>
<dbReference type="STRING" id="1353952.A0A165GJE4"/>